<dbReference type="PANTHER" id="PTHR36180">
    <property type="entry name" value="DNA-BINDING PROTEIN-RELATED-RELATED"/>
    <property type="match status" value="1"/>
</dbReference>
<dbReference type="EMBL" id="FN648730">
    <property type="protein sequence ID" value="CBN80417.1"/>
    <property type="molecule type" value="Genomic_DNA"/>
</dbReference>
<dbReference type="Pfam" id="PF10544">
    <property type="entry name" value="T5orf172"/>
    <property type="match status" value="1"/>
</dbReference>
<dbReference type="InParanoid" id="D8LPE5"/>
<reference evidence="2 3" key="1">
    <citation type="journal article" date="2010" name="Nature">
        <title>The Ectocarpus genome and the independent evolution of multicellularity in brown algae.</title>
        <authorList>
            <person name="Cock J.M."/>
            <person name="Sterck L."/>
            <person name="Rouze P."/>
            <person name="Scornet D."/>
            <person name="Allen A.E."/>
            <person name="Amoutzias G."/>
            <person name="Anthouard V."/>
            <person name="Artiguenave F."/>
            <person name="Aury J.M."/>
            <person name="Badger J.H."/>
            <person name="Beszteri B."/>
            <person name="Billiau K."/>
            <person name="Bonnet E."/>
            <person name="Bothwell J.H."/>
            <person name="Bowler C."/>
            <person name="Boyen C."/>
            <person name="Brownlee C."/>
            <person name="Carrano C.J."/>
            <person name="Charrier B."/>
            <person name="Cho G.Y."/>
            <person name="Coelho S.M."/>
            <person name="Collen J."/>
            <person name="Corre E."/>
            <person name="Da Silva C."/>
            <person name="Delage L."/>
            <person name="Delaroque N."/>
            <person name="Dittami S.M."/>
            <person name="Doulbeau S."/>
            <person name="Elias M."/>
            <person name="Farnham G."/>
            <person name="Gachon C.M."/>
            <person name="Gschloessl B."/>
            <person name="Heesch S."/>
            <person name="Jabbari K."/>
            <person name="Jubin C."/>
            <person name="Kawai H."/>
            <person name="Kimura K."/>
            <person name="Kloareg B."/>
            <person name="Kupper F.C."/>
            <person name="Lang D."/>
            <person name="Le Bail A."/>
            <person name="Leblanc C."/>
            <person name="Lerouge P."/>
            <person name="Lohr M."/>
            <person name="Lopez P.J."/>
            <person name="Martens C."/>
            <person name="Maumus F."/>
            <person name="Michel G."/>
            <person name="Miranda-Saavedra D."/>
            <person name="Morales J."/>
            <person name="Moreau H."/>
            <person name="Motomura T."/>
            <person name="Nagasato C."/>
            <person name="Napoli C.A."/>
            <person name="Nelson D.R."/>
            <person name="Nyvall-Collen P."/>
            <person name="Peters A.F."/>
            <person name="Pommier C."/>
            <person name="Potin P."/>
            <person name="Poulain J."/>
            <person name="Quesneville H."/>
            <person name="Read B."/>
            <person name="Rensing S.A."/>
            <person name="Ritter A."/>
            <person name="Rousvoal S."/>
            <person name="Samanta M."/>
            <person name="Samson G."/>
            <person name="Schroeder D.C."/>
            <person name="Segurens B."/>
            <person name="Strittmatter M."/>
            <person name="Tonon T."/>
            <person name="Tregear J.W."/>
            <person name="Valentin K."/>
            <person name="von Dassow P."/>
            <person name="Yamagishi T."/>
            <person name="Van de Peer Y."/>
            <person name="Wincker P."/>
        </authorList>
    </citation>
    <scope>NUCLEOTIDE SEQUENCE [LARGE SCALE GENOMIC DNA]</scope>
    <source>
        <strain evidence="3">Ec32 / CCAP1310/4</strain>
    </source>
</reference>
<dbReference type="EMBL" id="FN649741">
    <property type="protein sequence ID" value="CBN80417.1"/>
    <property type="molecule type" value="Genomic_DNA"/>
</dbReference>
<gene>
    <name evidence="2" type="ORF">Esi_0052_0128</name>
</gene>
<evidence type="ECO:0000313" key="3">
    <source>
        <dbReference type="Proteomes" id="UP000002630"/>
    </source>
</evidence>
<proteinExistence type="predicted"/>
<keyword evidence="3" id="KW-1185">Reference proteome</keyword>
<evidence type="ECO:0000313" key="2">
    <source>
        <dbReference type="EMBL" id="CBN80417.1"/>
    </source>
</evidence>
<dbReference type="AlphaFoldDB" id="D8LPE5"/>
<dbReference type="PROSITE" id="PS51750">
    <property type="entry name" value="BRO_N"/>
    <property type="match status" value="1"/>
</dbReference>
<dbReference type="InterPro" id="IPR018306">
    <property type="entry name" value="Phage_T5_Orf172_DNA-bd"/>
</dbReference>
<dbReference type="Proteomes" id="UP000002630">
    <property type="component" value="Linkage Group LG16"/>
</dbReference>
<dbReference type="PANTHER" id="PTHR36180:SF2">
    <property type="entry name" value="BRO FAMILY PROTEIN"/>
    <property type="match status" value="1"/>
</dbReference>
<dbReference type="InterPro" id="IPR003497">
    <property type="entry name" value="BRO_N_domain"/>
</dbReference>
<evidence type="ECO:0000259" key="1">
    <source>
        <dbReference type="PROSITE" id="PS51750"/>
    </source>
</evidence>
<sequence>MDVLKTFVFDNTEHVVDIQVVDDKPMFKADQIGKIIGLKQMRSSVRHFDRDEKVVQRMHTRGGEQDCTFLTEMGAYRLLMRSDKPMARPFQKWVAHVIATIRETGKYELSKQLDDLKGQNDNEKADLVMHYKSQHETETHDVLLGGFANKKVVYYGKIADLEDGTSLIKIGSTANIKQRVGSLRYGYGSFTVFRVFECQEHNGFEKFLHQHVDIKRYKKPTYNGIVSTETYAMNDGDLKRAINIAIRNVVQYRRDTEQIRDIKEIVEDVVQAEVAKVLGEKRKARVSEEAQHDSKRGHNTTLGSKIQIYAEDGGLVKTFNRLIDTLRNDQWQFDEKVYRAGVLKACEGDFIYAGYRWMQLDRNLDDDTVQQLRPTILKKNIHKGWVALLSSDESEVAELYPDFKTAAEQNGFLSLGALQKRRKKGDKIHGHVIRPWSECGDELQKLYRGTFPDKTIGGKHIRVLKMDPVTKEVLHEYETINEVMAKIRCAHRTLKSAIAKGVELRGYLWKFAS</sequence>
<dbReference type="SMART" id="SM01040">
    <property type="entry name" value="Bro-N"/>
    <property type="match status" value="1"/>
</dbReference>
<organism evidence="2 3">
    <name type="scientific">Ectocarpus siliculosus</name>
    <name type="common">Brown alga</name>
    <name type="synonym">Conferva siliculosa</name>
    <dbReference type="NCBI Taxonomy" id="2880"/>
    <lineage>
        <taxon>Eukaryota</taxon>
        <taxon>Sar</taxon>
        <taxon>Stramenopiles</taxon>
        <taxon>Ochrophyta</taxon>
        <taxon>PX clade</taxon>
        <taxon>Phaeophyceae</taxon>
        <taxon>Ectocarpales</taxon>
        <taxon>Ectocarpaceae</taxon>
        <taxon>Ectocarpus</taxon>
    </lineage>
</organism>
<dbReference type="OrthoDB" id="7468926at2759"/>
<protein>
    <submittedName>
        <fullName evidence="2">EsV-1-117</fullName>
    </submittedName>
</protein>
<feature type="domain" description="Bro-N" evidence="1">
    <location>
        <begin position="1"/>
        <end position="105"/>
    </location>
</feature>
<accession>D8LPE5</accession>
<dbReference type="Pfam" id="PF02498">
    <property type="entry name" value="Bro-N"/>
    <property type="match status" value="1"/>
</dbReference>
<name>D8LPE5_ECTSI</name>